<dbReference type="AlphaFoldDB" id="A0AAJ8DY07"/>
<sequence length="97" mass="10425">MPGNSCPSTLYIPRSTVFHLAAARSIRLLPELSNTSCCENGTGVQYSRGAQASSVMSKNMTATGISYKASEIIADRPTTYFPTTTGSWIHPSKHVSK</sequence>
<gene>
    <name evidence="1" type="ORF">An03g04540</name>
</gene>
<organism evidence="1">
    <name type="scientific">Aspergillus niger</name>
    <dbReference type="NCBI Taxonomy" id="5061"/>
    <lineage>
        <taxon>Eukaryota</taxon>
        <taxon>Fungi</taxon>
        <taxon>Dikarya</taxon>
        <taxon>Ascomycota</taxon>
        <taxon>Pezizomycotina</taxon>
        <taxon>Eurotiomycetes</taxon>
        <taxon>Eurotiomycetidae</taxon>
        <taxon>Eurotiales</taxon>
        <taxon>Aspergillaceae</taxon>
        <taxon>Aspergillus</taxon>
        <taxon>Aspergillus subgen. Circumdati</taxon>
    </lineage>
</organism>
<reference evidence="1" key="2">
    <citation type="submission" date="2025-08" db="UniProtKB">
        <authorList>
            <consortium name="RefSeq"/>
        </authorList>
    </citation>
    <scope>IDENTIFICATION</scope>
</reference>
<accession>A0AAJ8DY07</accession>
<name>A0AAJ8DY07_ASPNG</name>
<evidence type="ECO:0000313" key="1">
    <source>
        <dbReference type="RefSeq" id="XP_059600288.1"/>
    </source>
</evidence>
<dbReference type="VEuPathDB" id="FungiDB:An03g04540"/>
<dbReference type="RefSeq" id="XP_059600288.1">
    <property type="nucleotide sequence ID" value="XM_059747083.1"/>
</dbReference>
<dbReference type="KEGG" id="ang:An03g04540"/>
<protein>
    <submittedName>
        <fullName evidence="1">Uncharacterized protein</fullName>
    </submittedName>
</protein>
<dbReference type="GeneID" id="84590724"/>
<proteinExistence type="predicted"/>
<reference evidence="1" key="1">
    <citation type="submission" date="2025-02" db="EMBL/GenBank/DDBJ databases">
        <authorList>
            <consortium name="NCBI Genome Project"/>
        </authorList>
    </citation>
    <scope>NUCLEOTIDE SEQUENCE</scope>
</reference>